<gene>
    <name evidence="15" type="ORF">pdam_00013356</name>
</gene>
<evidence type="ECO:0000259" key="13">
    <source>
        <dbReference type="PROSITE" id="PS50234"/>
    </source>
</evidence>
<feature type="domain" description="C-type lectin" evidence="11">
    <location>
        <begin position="36"/>
        <end position="140"/>
    </location>
</feature>
<proteinExistence type="inferred from homology"/>
<name>A0A3M6U738_POCDA</name>
<dbReference type="PROSITE" id="PS50221">
    <property type="entry name" value="GAIN_B"/>
    <property type="match status" value="2"/>
</dbReference>
<evidence type="ECO:0000256" key="5">
    <source>
        <dbReference type="ARBA" id="ARBA00023136"/>
    </source>
</evidence>
<feature type="chain" id="PRO_5018199885" description="G-protein coupled receptors family 2 profile 2 domain-containing protein" evidence="10">
    <location>
        <begin position="23"/>
        <end position="1731"/>
    </location>
</feature>
<evidence type="ECO:0000313" key="15">
    <source>
        <dbReference type="EMBL" id="RMX49447.1"/>
    </source>
</evidence>
<feature type="transmembrane region" description="Helical" evidence="9">
    <location>
        <begin position="751"/>
        <end position="775"/>
    </location>
</feature>
<dbReference type="PRINTS" id="PR00249">
    <property type="entry name" value="GPCRSECRETIN"/>
</dbReference>
<evidence type="ECO:0000256" key="7">
    <source>
        <dbReference type="ARBA" id="ARBA00023180"/>
    </source>
</evidence>
<dbReference type="OrthoDB" id="10371345at2759"/>
<keyword evidence="10" id="KW-0732">Signal</keyword>
<evidence type="ECO:0000256" key="10">
    <source>
        <dbReference type="SAM" id="SignalP"/>
    </source>
</evidence>
<feature type="domain" description="G-protein coupled receptors family 2 profile 2" evidence="14">
    <location>
        <begin position="647"/>
        <end position="888"/>
    </location>
</feature>
<accession>A0A3M6U738</accession>
<keyword evidence="16" id="KW-1185">Reference proteome</keyword>
<dbReference type="Gene3D" id="1.20.1070.10">
    <property type="entry name" value="Rhodopsin 7-helix transmembrane proteins"/>
    <property type="match status" value="2"/>
</dbReference>
<feature type="transmembrane region" description="Helical" evidence="9">
    <location>
        <begin position="1622"/>
        <end position="1647"/>
    </location>
</feature>
<dbReference type="Gene3D" id="2.60.220.50">
    <property type="match status" value="2"/>
</dbReference>
<feature type="domain" description="GAIN-B" evidence="12">
    <location>
        <begin position="1276"/>
        <end position="1466"/>
    </location>
</feature>
<dbReference type="PROSITE" id="PS50041">
    <property type="entry name" value="C_TYPE_LECTIN_2"/>
    <property type="match status" value="1"/>
</dbReference>
<dbReference type="InterPro" id="IPR000203">
    <property type="entry name" value="GPS"/>
</dbReference>
<keyword evidence="6" id="KW-1015">Disulfide bond</keyword>
<feature type="transmembrane region" description="Helical" evidence="9">
    <location>
        <begin position="864"/>
        <end position="886"/>
    </location>
</feature>
<feature type="transmembrane region" description="Helical" evidence="9">
    <location>
        <begin position="795"/>
        <end position="819"/>
    </location>
</feature>
<dbReference type="PROSITE" id="PS50234">
    <property type="entry name" value="VWFA"/>
    <property type="match status" value="1"/>
</dbReference>
<dbReference type="InterPro" id="IPR036465">
    <property type="entry name" value="vWFA_dom_sf"/>
</dbReference>
<evidence type="ECO:0000259" key="12">
    <source>
        <dbReference type="PROSITE" id="PS50221"/>
    </source>
</evidence>
<feature type="transmembrane region" description="Helical" evidence="9">
    <location>
        <begin position="645"/>
        <end position="672"/>
    </location>
</feature>
<dbReference type="InterPro" id="IPR000832">
    <property type="entry name" value="GPCR_2_secretin-like"/>
</dbReference>
<feature type="domain" description="G-protein coupled receptors family 2 profile 2" evidence="14">
    <location>
        <begin position="1475"/>
        <end position="1718"/>
    </location>
</feature>
<dbReference type="GO" id="GO:0007166">
    <property type="term" value="P:cell surface receptor signaling pathway"/>
    <property type="evidence" value="ECO:0007669"/>
    <property type="project" value="InterPro"/>
</dbReference>
<feature type="transmembrane region" description="Helical" evidence="9">
    <location>
        <begin position="1668"/>
        <end position="1688"/>
    </location>
</feature>
<evidence type="ECO:0000256" key="4">
    <source>
        <dbReference type="ARBA" id="ARBA00022989"/>
    </source>
</evidence>
<dbReference type="SUPFAM" id="SSF53300">
    <property type="entry name" value="vWA-like"/>
    <property type="match status" value="1"/>
</dbReference>
<dbReference type="CDD" id="cd00037">
    <property type="entry name" value="CLECT"/>
    <property type="match status" value="1"/>
</dbReference>
<evidence type="ECO:0008006" key="17">
    <source>
        <dbReference type="Google" id="ProtNLM"/>
    </source>
</evidence>
<feature type="transmembrane region" description="Helical" evidence="9">
    <location>
        <begin position="839"/>
        <end position="858"/>
    </location>
</feature>
<dbReference type="InterPro" id="IPR016186">
    <property type="entry name" value="C-type_lectin-like/link_sf"/>
</dbReference>
<dbReference type="InterPro" id="IPR001304">
    <property type="entry name" value="C-type_lectin-like"/>
</dbReference>
<dbReference type="Pfam" id="PF00002">
    <property type="entry name" value="7tm_2"/>
    <property type="match status" value="2"/>
</dbReference>
<evidence type="ECO:0000313" key="16">
    <source>
        <dbReference type="Proteomes" id="UP000275408"/>
    </source>
</evidence>
<dbReference type="InterPro" id="IPR016187">
    <property type="entry name" value="CTDL_fold"/>
</dbReference>
<dbReference type="Pfam" id="PF01825">
    <property type="entry name" value="GPS"/>
    <property type="match status" value="2"/>
</dbReference>
<keyword evidence="7" id="KW-0325">Glycoprotein</keyword>
<feature type="region of interest" description="Disordered" evidence="8">
    <location>
        <begin position="1104"/>
        <end position="1129"/>
    </location>
</feature>
<feature type="transmembrane region" description="Helical" evidence="9">
    <location>
        <begin position="717"/>
        <end position="739"/>
    </location>
</feature>
<reference evidence="15 16" key="1">
    <citation type="journal article" date="2018" name="Sci. Rep.">
        <title>Comparative analysis of the Pocillopora damicornis genome highlights role of immune system in coral evolution.</title>
        <authorList>
            <person name="Cunning R."/>
            <person name="Bay R.A."/>
            <person name="Gillette P."/>
            <person name="Baker A.C."/>
            <person name="Traylor-Knowles N."/>
        </authorList>
    </citation>
    <scope>NUCLEOTIDE SEQUENCE [LARGE SCALE GENOMIC DNA]</scope>
    <source>
        <strain evidence="15">RSMAS</strain>
        <tissue evidence="15">Whole animal</tissue>
    </source>
</reference>
<evidence type="ECO:0000256" key="9">
    <source>
        <dbReference type="SAM" id="Phobius"/>
    </source>
</evidence>
<keyword evidence="5 9" id="KW-0472">Membrane</keyword>
<dbReference type="SMART" id="SM00303">
    <property type="entry name" value="GPS"/>
    <property type="match status" value="2"/>
</dbReference>
<keyword evidence="4 9" id="KW-1133">Transmembrane helix</keyword>
<feature type="transmembrane region" description="Helical" evidence="9">
    <location>
        <begin position="1166"/>
        <end position="1184"/>
    </location>
</feature>
<evidence type="ECO:0000256" key="1">
    <source>
        <dbReference type="ARBA" id="ARBA00004141"/>
    </source>
</evidence>
<dbReference type="PANTHER" id="PTHR12011:SF347">
    <property type="entry name" value="FI21270P1-RELATED"/>
    <property type="match status" value="1"/>
</dbReference>
<dbReference type="Proteomes" id="UP000275408">
    <property type="component" value="Unassembled WGS sequence"/>
</dbReference>
<dbReference type="PROSITE" id="PS50261">
    <property type="entry name" value="G_PROTEIN_RECEP_F2_4"/>
    <property type="match status" value="2"/>
</dbReference>
<dbReference type="InterPro" id="IPR057244">
    <property type="entry name" value="GAIN_B"/>
</dbReference>
<dbReference type="InterPro" id="IPR002035">
    <property type="entry name" value="VWF_A"/>
</dbReference>
<feature type="transmembrane region" description="Helical" evidence="9">
    <location>
        <begin position="1544"/>
        <end position="1567"/>
    </location>
</feature>
<dbReference type="InterPro" id="IPR017981">
    <property type="entry name" value="GPCR_2-like_7TM"/>
</dbReference>
<dbReference type="EMBL" id="RCHS01002141">
    <property type="protein sequence ID" value="RMX49447.1"/>
    <property type="molecule type" value="Genomic_DNA"/>
</dbReference>
<organism evidence="15 16">
    <name type="scientific">Pocillopora damicornis</name>
    <name type="common">Cauliflower coral</name>
    <name type="synonym">Millepora damicornis</name>
    <dbReference type="NCBI Taxonomy" id="46731"/>
    <lineage>
        <taxon>Eukaryota</taxon>
        <taxon>Metazoa</taxon>
        <taxon>Cnidaria</taxon>
        <taxon>Anthozoa</taxon>
        <taxon>Hexacorallia</taxon>
        <taxon>Scleractinia</taxon>
        <taxon>Astrocoeniina</taxon>
        <taxon>Pocilloporidae</taxon>
        <taxon>Pocillopora</taxon>
    </lineage>
</organism>
<evidence type="ECO:0000256" key="3">
    <source>
        <dbReference type="ARBA" id="ARBA00022692"/>
    </source>
</evidence>
<comment type="caution">
    <text evidence="15">The sequence shown here is derived from an EMBL/GenBank/DDBJ whole genome shotgun (WGS) entry which is preliminary data.</text>
</comment>
<dbReference type="STRING" id="46731.A0A3M6U738"/>
<dbReference type="Pfam" id="PF00092">
    <property type="entry name" value="VWA"/>
    <property type="match status" value="1"/>
</dbReference>
<evidence type="ECO:0000256" key="8">
    <source>
        <dbReference type="SAM" id="MobiDB-lite"/>
    </source>
</evidence>
<evidence type="ECO:0000259" key="14">
    <source>
        <dbReference type="PROSITE" id="PS50261"/>
    </source>
</evidence>
<feature type="domain" description="VWFA" evidence="13">
    <location>
        <begin position="150"/>
        <end position="320"/>
    </location>
</feature>
<evidence type="ECO:0000256" key="2">
    <source>
        <dbReference type="ARBA" id="ARBA00007343"/>
    </source>
</evidence>
<feature type="region of interest" description="Disordered" evidence="8">
    <location>
        <begin position="904"/>
        <end position="927"/>
    </location>
</feature>
<comment type="subcellular location">
    <subcellularLocation>
        <location evidence="1">Membrane</location>
        <topology evidence="1">Multi-pass membrane protein</topology>
    </subcellularLocation>
</comment>
<keyword evidence="3 9" id="KW-0812">Transmembrane</keyword>
<dbReference type="Gene3D" id="3.10.100.10">
    <property type="entry name" value="Mannose-Binding Protein A, subunit A"/>
    <property type="match status" value="2"/>
</dbReference>
<dbReference type="GO" id="GO:0005886">
    <property type="term" value="C:plasma membrane"/>
    <property type="evidence" value="ECO:0007669"/>
    <property type="project" value="TreeGrafter"/>
</dbReference>
<dbReference type="GO" id="GO:0004930">
    <property type="term" value="F:G protein-coupled receptor activity"/>
    <property type="evidence" value="ECO:0007669"/>
    <property type="project" value="InterPro"/>
</dbReference>
<feature type="domain" description="GAIN-B" evidence="12">
    <location>
        <begin position="458"/>
        <end position="638"/>
    </location>
</feature>
<feature type="transmembrane region" description="Helical" evidence="9">
    <location>
        <begin position="1477"/>
        <end position="1500"/>
    </location>
</feature>
<dbReference type="SMART" id="SM00034">
    <property type="entry name" value="CLECT"/>
    <property type="match status" value="1"/>
</dbReference>
<feature type="transmembrane region" description="Helical" evidence="9">
    <location>
        <begin position="684"/>
        <end position="705"/>
    </location>
</feature>
<feature type="compositionally biased region" description="Polar residues" evidence="8">
    <location>
        <begin position="905"/>
        <end position="922"/>
    </location>
</feature>
<feature type="transmembrane region" description="Helical" evidence="9">
    <location>
        <begin position="1579"/>
        <end position="1602"/>
    </location>
</feature>
<dbReference type="Pfam" id="PF00059">
    <property type="entry name" value="Lectin_C"/>
    <property type="match status" value="1"/>
</dbReference>
<dbReference type="Gene3D" id="3.40.50.410">
    <property type="entry name" value="von Willebrand factor, type A domain"/>
    <property type="match status" value="1"/>
</dbReference>
<sequence length="1731" mass="193197">MTFVRDLMIIGGLLVFASGVNGEKEFTVYNQIFSHSKANEECQSLYHDGLLAKIRNDYDFLLAKNISNTTNGKKYWIGLRYFREWKWTDGNSATRLKLVGKIKNFHAIQNQHNRSFCCMLTEDDKLECTNCTEEHGYICEGYPVNTPLIDLTFALSATSPSSNNTFAFMKSTICAIIDQYGINSIFVFGSDAKIKLGFVNMQNKDSVTSHVDKIEKASGTPLLVKALDQVKSGFQQFSKGSKASRALVVMLDDRMVLNNDGLNKVLTDLDNERVFIVGVGVGNFVRETDLTAITKDEAHVLRVGLNKSSNVLGGEIMDVIQSYLKRQTRATPTTSLASEVTVTTSTNIGKTDTTTIMASKTSRMSKDLSVSVSPTEPADNQEKMVEKYLDKLNQLNLSDENSLQAAVNETEKLLTVFQKIASKDRSGVEVNLLLAAQHLELLASQYAEKHMLKNSSYHSTTIPTREHLVMEVQTIKAGHKKEVTFPSEEFQGQPSSDNNLLRERFILPPKLFEKQETVVLGIAYQDLHKLLPDECQYLLDGKKMINTKLQTPIIACSLLPAPPPVLTQNITISFTLRKFIKPEDKPYCVFWDFAIRSQVNGSWSSRGCSLINRTDTKVVCSCNHLTNFAILMQLGETKIPLKHQLALQVSTFVGCGLSLMGEVFTILAYLVFMNLKQEHIQIRFNLVVAIAVAQILFLAGIDATSKQEACIFVAVSIHYFYLAGFSWMLMEGAYLYLMVVKVYNAVVRMKLLYVFSWGFPFLMVISSIVIASGSAEGISGYVHGDFCWVSFSNSLVWTFAAPVLVVCLINSFILCRVVYEMTRMHSTKDTSNVKQGLKAWVVLFPLLGLTWVFGIFSITAAGVVFQYIFTIFNSLQGFFIFVIHVLRSSDVRAAYLRKKQKWDNSKNSTFPSSRSVAENSNAGLEKHDMNKMPLRKESPDPTFRRHQVSPINSDRIDTRESCITPVDAKSSSSLACSTLTYRPSSNRCKGKELGEKNHCKCNENERLGRIKGLANLQEIKNSINDSDSYWIGLSYEKNKGFCWITEKHDRCTEHPADQDSLTNIIEGEKSEWNSGWYCFLTRKEEPKMQAKKCNENNDERFICEKESPSSELSPKHSSSDKSMRPETKTNIVTATDPTSIAKSSVVMSSLPSLTTSRMSIEIPTTIYLANVTTVTLAGVASLLLSSTPVNSGFTSNMMITEPIIMANSTISEALITPAALSSQREVLTDRTEPSGGKLSSRDEIARNATSSLIRSLKNDKTDNNDINILSAIRQLETFAISYGRINLKVNENKLISNELFAMKIHKVPADNKKSIIFSVAETKFSGNGGKANISLPPGLFKGQDSVVVSTLYDNIKRWIPASKHAELDGKYFSKLKLRSRVIAGAVYPEPSGILEENITISFSYDEETLPANVPHCVFWDFNRKSEVNGSWSGTGCSLIQSDEQQVTCSCNHLTNFAVLMQVGDKTMSTDHKLALDVITYVGCGLSLAGELLTIIAYLSLMNLKQEQIQIHFNLVVAIAIAQFTFLCGVDFSELKGVCIFVATLIHYFYLAGFVWMLFEGIYLYLMVIKVFNTVVKMRLFYAISWGFPLFMVVLSLLVASGLEEGINSYVHGEFCWVSFSNNLIWTFVAPVLAVCMINSGLLTRVIYEIICMQGDRTSEFGKIRQGSKAMLVLFPLLGLTWVFGILSVTDTGLVFQYIFTILNSLQVTVLSLTLSQSPETRNILRTHSVSF</sequence>
<evidence type="ECO:0000259" key="11">
    <source>
        <dbReference type="PROSITE" id="PS50041"/>
    </source>
</evidence>
<dbReference type="SUPFAM" id="SSF56436">
    <property type="entry name" value="C-type lectin-like"/>
    <property type="match status" value="1"/>
</dbReference>
<comment type="similarity">
    <text evidence="2">Belongs to the G-protein coupled receptor 2 family. Adhesion G-protein coupled receptor (ADGR) subfamily.</text>
</comment>
<dbReference type="InterPro" id="IPR046338">
    <property type="entry name" value="GAIN_dom_sf"/>
</dbReference>
<feature type="signal peptide" evidence="10">
    <location>
        <begin position="1"/>
        <end position="22"/>
    </location>
</feature>
<feature type="transmembrane region" description="Helical" evidence="9">
    <location>
        <begin position="1512"/>
        <end position="1532"/>
    </location>
</feature>
<evidence type="ECO:0000256" key="6">
    <source>
        <dbReference type="ARBA" id="ARBA00023157"/>
    </source>
</evidence>
<feature type="compositionally biased region" description="Basic and acidic residues" evidence="8">
    <location>
        <begin position="1104"/>
        <end position="1127"/>
    </location>
</feature>
<feature type="transmembrane region" description="Helical" evidence="9">
    <location>
        <begin position="1694"/>
        <end position="1715"/>
    </location>
</feature>
<protein>
    <recommendedName>
        <fullName evidence="17">G-protein coupled receptors family 2 profile 2 domain-containing protein</fullName>
    </recommendedName>
</protein>
<dbReference type="FunFam" id="1.20.1070.10:FF:000058">
    <property type="entry name" value="Adhesion G protein-coupled receptor F5"/>
    <property type="match status" value="2"/>
</dbReference>
<dbReference type="SUPFAM" id="SSF81321">
    <property type="entry name" value="Family A G protein-coupled receptor-like"/>
    <property type="match status" value="1"/>
</dbReference>
<dbReference type="PANTHER" id="PTHR12011">
    <property type="entry name" value="ADHESION G-PROTEIN COUPLED RECEPTOR"/>
    <property type="match status" value="1"/>
</dbReference>